<evidence type="ECO:0000256" key="3">
    <source>
        <dbReference type="ARBA" id="ARBA00022603"/>
    </source>
</evidence>
<keyword evidence="5" id="KW-0949">S-adenosyl-L-methionine</keyword>
<evidence type="ECO:0000313" key="9">
    <source>
        <dbReference type="EMBL" id="KAF2720126.1"/>
    </source>
</evidence>
<evidence type="ECO:0000256" key="5">
    <source>
        <dbReference type="ARBA" id="ARBA00022691"/>
    </source>
</evidence>
<keyword evidence="2" id="KW-0698">rRNA processing</keyword>
<dbReference type="OrthoDB" id="20105at2759"/>
<dbReference type="PANTHER" id="PTHR10920">
    <property type="entry name" value="RIBOSOMAL RNA METHYLTRANSFERASE"/>
    <property type="match status" value="1"/>
</dbReference>
<dbReference type="InterPro" id="IPR050082">
    <property type="entry name" value="RNA_methyltr_RlmE"/>
</dbReference>
<gene>
    <name evidence="9" type="ORF">K431DRAFT_347453</name>
</gene>
<comment type="caution">
    <text evidence="9">The sequence shown here is derived from an EMBL/GenBank/DDBJ whole genome shotgun (WGS) entry which is preliminary data.</text>
</comment>
<dbReference type="AlphaFoldDB" id="A0A9P4Q804"/>
<dbReference type="EMBL" id="MU003803">
    <property type="protein sequence ID" value="KAF2720126.1"/>
    <property type="molecule type" value="Genomic_DNA"/>
</dbReference>
<dbReference type="InterPro" id="IPR029063">
    <property type="entry name" value="SAM-dependent_MTases_sf"/>
</dbReference>
<proteinExistence type="inferred from homology"/>
<feature type="domain" description="Ribosomal RNA methyltransferase FtsJ" evidence="8">
    <location>
        <begin position="76"/>
        <end position="347"/>
    </location>
</feature>
<dbReference type="Proteomes" id="UP000799441">
    <property type="component" value="Unassembled WGS sequence"/>
</dbReference>
<protein>
    <recommendedName>
        <fullName evidence="6">rRNA methyltransferase 2, mitochondrial</fullName>
    </recommendedName>
</protein>
<sequence length="359" mass="39974">MLARPALRPVASIIRAPCNVWKAQLPIRPSIERTIRPTPSALPALSRSASSSSSTRWNARQSKDNYAKEARVAGLKSRAAFKLLQINDKYKLFKRGQTVIDLGYAPGSWTQVAVNRTSPGGRVVGIDVIPAQPPRGASSIQGNFLSAAVREEVRQFVQDPDRGRPRPRTVLSRPDEVDGLEGMTEEGLEAEASGYIEMGRYADHEERAPDATPPSGREVAEGKMTQRDTDRAEGRVVDVVISDMSAPWEQTNSTWIRSVSNPYHRMMNTSGMAFRDHAGSMDLCYAALTFSYDTLATGGHFLCKFYQGDEDKTLELRLKKLFEKVHRIKPESSRKESKEAYLVALRRKPNVVREDVLGE</sequence>
<dbReference type="InterPro" id="IPR015507">
    <property type="entry name" value="rRNA-MeTfrase_E"/>
</dbReference>
<dbReference type="HAMAP" id="MF_01547">
    <property type="entry name" value="RNA_methyltr_E"/>
    <property type="match status" value="1"/>
</dbReference>
<feature type="compositionally biased region" description="Low complexity" evidence="7">
    <location>
        <begin position="38"/>
        <end position="56"/>
    </location>
</feature>
<keyword evidence="3" id="KW-0489">Methyltransferase</keyword>
<reference evidence="9" key="1">
    <citation type="journal article" date="2020" name="Stud. Mycol.">
        <title>101 Dothideomycetes genomes: a test case for predicting lifestyles and emergence of pathogens.</title>
        <authorList>
            <person name="Haridas S."/>
            <person name="Albert R."/>
            <person name="Binder M."/>
            <person name="Bloem J."/>
            <person name="Labutti K."/>
            <person name="Salamov A."/>
            <person name="Andreopoulos B."/>
            <person name="Baker S."/>
            <person name="Barry K."/>
            <person name="Bills G."/>
            <person name="Bluhm B."/>
            <person name="Cannon C."/>
            <person name="Castanera R."/>
            <person name="Culley D."/>
            <person name="Daum C."/>
            <person name="Ezra D."/>
            <person name="Gonzalez J."/>
            <person name="Henrissat B."/>
            <person name="Kuo A."/>
            <person name="Liang C."/>
            <person name="Lipzen A."/>
            <person name="Lutzoni F."/>
            <person name="Magnuson J."/>
            <person name="Mondo S."/>
            <person name="Nolan M."/>
            <person name="Ohm R."/>
            <person name="Pangilinan J."/>
            <person name="Park H.-J."/>
            <person name="Ramirez L."/>
            <person name="Alfaro M."/>
            <person name="Sun H."/>
            <person name="Tritt A."/>
            <person name="Yoshinaga Y."/>
            <person name="Zwiers L.-H."/>
            <person name="Turgeon B."/>
            <person name="Goodwin S."/>
            <person name="Spatafora J."/>
            <person name="Crous P."/>
            <person name="Grigoriev I."/>
        </authorList>
    </citation>
    <scope>NUCLEOTIDE SEQUENCE</scope>
    <source>
        <strain evidence="9">CBS 116435</strain>
    </source>
</reference>
<evidence type="ECO:0000256" key="2">
    <source>
        <dbReference type="ARBA" id="ARBA00022552"/>
    </source>
</evidence>
<evidence type="ECO:0000259" key="8">
    <source>
        <dbReference type="Pfam" id="PF01728"/>
    </source>
</evidence>
<evidence type="ECO:0000256" key="1">
    <source>
        <dbReference type="ARBA" id="ARBA00009258"/>
    </source>
</evidence>
<dbReference type="InterPro" id="IPR002877">
    <property type="entry name" value="RNA_MeTrfase_FtsJ_dom"/>
</dbReference>
<feature type="region of interest" description="Disordered" evidence="7">
    <location>
        <begin position="38"/>
        <end position="62"/>
    </location>
</feature>
<comment type="similarity">
    <text evidence="1">Belongs to the class I-like SAM-binding methyltransferase superfamily. RNA methyltransferase RlmE family.</text>
</comment>
<evidence type="ECO:0000256" key="4">
    <source>
        <dbReference type="ARBA" id="ARBA00022679"/>
    </source>
</evidence>
<dbReference type="Gene3D" id="3.40.50.150">
    <property type="entry name" value="Vaccinia Virus protein VP39"/>
    <property type="match status" value="1"/>
</dbReference>
<keyword evidence="10" id="KW-1185">Reference proteome</keyword>
<dbReference type="GO" id="GO:0008650">
    <property type="term" value="F:rRNA (uridine-2'-O-)-methyltransferase activity"/>
    <property type="evidence" value="ECO:0007669"/>
    <property type="project" value="TreeGrafter"/>
</dbReference>
<evidence type="ECO:0000256" key="6">
    <source>
        <dbReference type="ARBA" id="ARBA00041184"/>
    </source>
</evidence>
<dbReference type="Pfam" id="PF01728">
    <property type="entry name" value="FtsJ"/>
    <property type="match status" value="1"/>
</dbReference>
<name>A0A9P4Q804_9PEZI</name>
<feature type="region of interest" description="Disordered" evidence="7">
    <location>
        <begin position="205"/>
        <end position="231"/>
    </location>
</feature>
<dbReference type="GO" id="GO:0005739">
    <property type="term" value="C:mitochondrion"/>
    <property type="evidence" value="ECO:0007669"/>
    <property type="project" value="TreeGrafter"/>
</dbReference>
<dbReference type="PANTHER" id="PTHR10920:SF18">
    <property type="entry name" value="RRNA METHYLTRANSFERASE 2, MITOCHONDRIAL"/>
    <property type="match status" value="1"/>
</dbReference>
<dbReference type="SUPFAM" id="SSF53335">
    <property type="entry name" value="S-adenosyl-L-methionine-dependent methyltransferases"/>
    <property type="match status" value="1"/>
</dbReference>
<keyword evidence="4" id="KW-0808">Transferase</keyword>
<evidence type="ECO:0000256" key="7">
    <source>
        <dbReference type="SAM" id="MobiDB-lite"/>
    </source>
</evidence>
<evidence type="ECO:0000313" key="10">
    <source>
        <dbReference type="Proteomes" id="UP000799441"/>
    </source>
</evidence>
<accession>A0A9P4Q804</accession>
<feature type="compositionally biased region" description="Basic and acidic residues" evidence="7">
    <location>
        <begin position="218"/>
        <end position="231"/>
    </location>
</feature>
<organism evidence="9 10">
    <name type="scientific">Polychaeton citri CBS 116435</name>
    <dbReference type="NCBI Taxonomy" id="1314669"/>
    <lineage>
        <taxon>Eukaryota</taxon>
        <taxon>Fungi</taxon>
        <taxon>Dikarya</taxon>
        <taxon>Ascomycota</taxon>
        <taxon>Pezizomycotina</taxon>
        <taxon>Dothideomycetes</taxon>
        <taxon>Dothideomycetidae</taxon>
        <taxon>Capnodiales</taxon>
        <taxon>Capnodiaceae</taxon>
        <taxon>Polychaeton</taxon>
    </lineage>
</organism>